<organism evidence="2 3">
    <name type="scientific">Drechmeria coniospora</name>
    <name type="common">Nematophagous fungus</name>
    <name type="synonym">Meria coniospora</name>
    <dbReference type="NCBI Taxonomy" id="98403"/>
    <lineage>
        <taxon>Eukaryota</taxon>
        <taxon>Fungi</taxon>
        <taxon>Dikarya</taxon>
        <taxon>Ascomycota</taxon>
        <taxon>Pezizomycotina</taxon>
        <taxon>Sordariomycetes</taxon>
        <taxon>Hypocreomycetidae</taxon>
        <taxon>Hypocreales</taxon>
        <taxon>Ophiocordycipitaceae</taxon>
        <taxon>Drechmeria</taxon>
    </lineage>
</organism>
<feature type="compositionally biased region" description="Basic and acidic residues" evidence="1">
    <location>
        <begin position="193"/>
        <end position="202"/>
    </location>
</feature>
<feature type="compositionally biased region" description="Basic and acidic residues" evidence="1">
    <location>
        <begin position="116"/>
        <end position="129"/>
    </location>
</feature>
<feature type="compositionally biased region" description="Polar residues" evidence="1">
    <location>
        <begin position="302"/>
        <end position="329"/>
    </location>
</feature>
<dbReference type="GeneID" id="63719720"/>
<comment type="caution">
    <text evidence="2">The sequence shown here is derived from an EMBL/GenBank/DDBJ whole genome shotgun (WGS) entry which is preliminary data.</text>
</comment>
<evidence type="ECO:0000313" key="2">
    <source>
        <dbReference type="EMBL" id="KYK55115.1"/>
    </source>
</evidence>
<feature type="compositionally biased region" description="Basic residues" evidence="1">
    <location>
        <begin position="150"/>
        <end position="162"/>
    </location>
</feature>
<feature type="region of interest" description="Disordered" evidence="1">
    <location>
        <begin position="301"/>
        <end position="462"/>
    </location>
</feature>
<evidence type="ECO:0000313" key="3">
    <source>
        <dbReference type="Proteomes" id="UP000076580"/>
    </source>
</evidence>
<dbReference type="InParanoid" id="A0A151GDG0"/>
<dbReference type="STRING" id="98403.A0A151GDG0"/>
<sequence length="602" mass="64326">MRPRWLFQDLPASTANARITDGRSCRGRASGEAATAAHSPSSAESFVGDALRPTVRRREATKTARPACAATTARLSAESHMTNSPGVSWVVVPPVGREAANDFASTVNRLDGDVTARHEKPRDRIRSAEHGIAAPPSAVEAAPAAEHPPRRASHHSRHRRRGEMHGMEARGADDASWPLVPAARAVCGCRSRTGKEEKHSSERSMPAPGTHSPGIKVVGRTSTDTPHRTESGAPAGMIPHWRRWGSEHAGEESPEGRAISAMLIGRLGLASICTVQPHPSSTYSTCMHMDTYGASMARRTVQGPTAQHSAAQLSTAQRSKAQHGTAQHSTAKHSTTKHSMAQQSIAKHSKAQQSTAKHSKAQQSTAKHSKAQQSTAKHSTAKQSKAQQAQHSTAQQSTAKHSKAQQSTAKYSTSRHGTALHSMAQSSTAQHGTVQAQHSTVQHGTARYGAAQCASSTPVVREHTKLLRSRPLLAEPSGRMPTLFGASSTSKHATRPMTTSRDCQVPGPRHPSPAWGTSNPCSSPFHAPPPCGWPRKPLSALSTNRQRPSLRRAAGGERTCLHRAALHLPSRSVPVTQAAWPSALLTPSIPPRPLLAQPRTRR</sequence>
<protein>
    <submittedName>
        <fullName evidence="2">Uncharacterized protein</fullName>
    </submittedName>
</protein>
<proteinExistence type="predicted"/>
<dbReference type="EMBL" id="LAYC01000003">
    <property type="protein sequence ID" value="KYK55115.1"/>
    <property type="molecule type" value="Genomic_DNA"/>
</dbReference>
<feature type="compositionally biased region" description="Polar residues" evidence="1">
    <location>
        <begin position="485"/>
        <end position="502"/>
    </location>
</feature>
<keyword evidence="3" id="KW-1185">Reference proteome</keyword>
<feature type="compositionally biased region" description="Low complexity" evidence="1">
    <location>
        <begin position="133"/>
        <end position="145"/>
    </location>
</feature>
<feature type="region of interest" description="Disordered" evidence="1">
    <location>
        <begin position="116"/>
        <end position="176"/>
    </location>
</feature>
<feature type="compositionally biased region" description="Basic and acidic residues" evidence="1">
    <location>
        <begin position="163"/>
        <end position="173"/>
    </location>
</feature>
<feature type="compositionally biased region" description="Polar residues" evidence="1">
    <location>
        <begin position="404"/>
        <end position="416"/>
    </location>
</feature>
<dbReference type="AlphaFoldDB" id="A0A151GDG0"/>
<feature type="compositionally biased region" description="Low complexity" evidence="1">
    <location>
        <begin position="374"/>
        <end position="399"/>
    </location>
</feature>
<feature type="region of interest" description="Disordered" evidence="1">
    <location>
        <begin position="190"/>
        <end position="240"/>
    </location>
</feature>
<feature type="compositionally biased region" description="Polar residues" evidence="1">
    <location>
        <begin position="423"/>
        <end position="443"/>
    </location>
</feature>
<reference evidence="2 3" key="1">
    <citation type="journal article" date="2016" name="Sci. Rep.">
        <title>Insights into Adaptations to a Near-Obligate Nematode Endoparasitic Lifestyle from the Finished Genome of Drechmeria coniospora.</title>
        <authorList>
            <person name="Zhang L."/>
            <person name="Zhou Z."/>
            <person name="Guo Q."/>
            <person name="Fokkens L."/>
            <person name="Miskei M."/>
            <person name="Pocsi I."/>
            <person name="Zhang W."/>
            <person name="Chen M."/>
            <person name="Wang L."/>
            <person name="Sun Y."/>
            <person name="Donzelli B.G."/>
            <person name="Gibson D.M."/>
            <person name="Nelson D.R."/>
            <person name="Luo J.G."/>
            <person name="Rep M."/>
            <person name="Liu H."/>
            <person name="Yang S."/>
            <person name="Wang J."/>
            <person name="Krasnoff S.B."/>
            <person name="Xu Y."/>
            <person name="Molnar I."/>
            <person name="Lin M."/>
        </authorList>
    </citation>
    <scope>NUCLEOTIDE SEQUENCE [LARGE SCALE GENOMIC DNA]</scope>
    <source>
        <strain evidence="2 3">ARSEF 6962</strain>
    </source>
</reference>
<dbReference type="RefSeq" id="XP_040654467.1">
    <property type="nucleotide sequence ID" value="XM_040804363.1"/>
</dbReference>
<dbReference type="Proteomes" id="UP000076580">
    <property type="component" value="Chromosome 03"/>
</dbReference>
<feature type="region of interest" description="Disordered" evidence="1">
    <location>
        <begin position="536"/>
        <end position="555"/>
    </location>
</feature>
<feature type="region of interest" description="Disordered" evidence="1">
    <location>
        <begin position="475"/>
        <end position="523"/>
    </location>
</feature>
<name>A0A151GDG0_DRECN</name>
<accession>A0A151GDG0</accession>
<feature type="compositionally biased region" description="Polar residues" evidence="1">
    <location>
        <begin position="337"/>
        <end position="366"/>
    </location>
</feature>
<gene>
    <name evidence="2" type="ORF">DCS_07077</name>
</gene>
<evidence type="ECO:0000256" key="1">
    <source>
        <dbReference type="SAM" id="MobiDB-lite"/>
    </source>
</evidence>
<feature type="region of interest" description="Disordered" evidence="1">
    <location>
        <begin position="22"/>
        <end position="47"/>
    </location>
</feature>